<name>A0A6H1Z7A5_9ZZZZ</name>
<dbReference type="EMBL" id="MT143710">
    <property type="protein sequence ID" value="QJA43418.1"/>
    <property type="molecule type" value="Genomic_DNA"/>
</dbReference>
<gene>
    <name evidence="2" type="ORF">MM171A00097_0065</name>
    <name evidence="3" type="ORF">MM171B00243_0018</name>
</gene>
<evidence type="ECO:0000256" key="1">
    <source>
        <dbReference type="SAM" id="MobiDB-lite"/>
    </source>
</evidence>
<evidence type="ECO:0000313" key="2">
    <source>
        <dbReference type="EMBL" id="QJA43418.1"/>
    </source>
</evidence>
<feature type="region of interest" description="Disordered" evidence="1">
    <location>
        <begin position="1"/>
        <end position="20"/>
    </location>
</feature>
<protein>
    <submittedName>
        <fullName evidence="2">Uncharacterized protein</fullName>
    </submittedName>
</protein>
<organism evidence="2">
    <name type="scientific">viral metagenome</name>
    <dbReference type="NCBI Taxonomy" id="1070528"/>
    <lineage>
        <taxon>unclassified sequences</taxon>
        <taxon>metagenomes</taxon>
        <taxon>organismal metagenomes</taxon>
    </lineage>
</organism>
<reference evidence="2" key="1">
    <citation type="submission" date="2020-03" db="EMBL/GenBank/DDBJ databases">
        <title>The deep terrestrial virosphere.</title>
        <authorList>
            <person name="Holmfeldt K."/>
            <person name="Nilsson E."/>
            <person name="Simone D."/>
            <person name="Lopez-Fernandez M."/>
            <person name="Wu X."/>
            <person name="de Brujin I."/>
            <person name="Lundin D."/>
            <person name="Andersson A."/>
            <person name="Bertilsson S."/>
            <person name="Dopson M."/>
        </authorList>
    </citation>
    <scope>NUCLEOTIDE SEQUENCE</scope>
    <source>
        <strain evidence="2">MM171A00097</strain>
        <strain evidence="3">MM171B00243</strain>
    </source>
</reference>
<dbReference type="AlphaFoldDB" id="A0A6H1Z7A5"/>
<evidence type="ECO:0000313" key="3">
    <source>
        <dbReference type="EMBL" id="QJB04464.1"/>
    </source>
</evidence>
<sequence length="157" mass="18170">MTEGRPRDDKKPRIIRTEDLGKEDLQADGTALVTDDRAIRERGKLDVGDYSVMASTAHGEGAKALSPHEFWELVRQAGETHRQILDLVRGGMKKRHARYVRQLRLANHSWRLIARLCYNRGWEWARWEPPSNQLAGMALCERAAELHGENYREEPWN</sequence>
<accession>A0A6H1Z7A5</accession>
<proteinExistence type="predicted"/>
<dbReference type="EMBL" id="MT143883">
    <property type="protein sequence ID" value="QJB04464.1"/>
    <property type="molecule type" value="Genomic_DNA"/>
</dbReference>